<name>A0A7M5WKN4_9CNID</name>
<dbReference type="Proteomes" id="UP000594262">
    <property type="component" value="Unplaced"/>
</dbReference>
<dbReference type="PROSITE" id="PS50042">
    <property type="entry name" value="CNMP_BINDING_3"/>
    <property type="match status" value="2"/>
</dbReference>
<protein>
    <recommendedName>
        <fullName evidence="2">Cyclic nucleotide-binding domain-containing protein</fullName>
    </recommendedName>
</protein>
<dbReference type="OrthoDB" id="421226at2759"/>
<evidence type="ECO:0000313" key="3">
    <source>
        <dbReference type="EnsemblMetazoa" id="CLYHEMP007720.1"/>
    </source>
</evidence>
<feature type="domain" description="Cyclic nucleotide-binding" evidence="2">
    <location>
        <begin position="199"/>
        <end position="303"/>
    </location>
</feature>
<dbReference type="Gene3D" id="2.60.120.10">
    <property type="entry name" value="Jelly Rolls"/>
    <property type="match status" value="2"/>
</dbReference>
<accession>A0A7M5WKN4</accession>
<reference evidence="3" key="1">
    <citation type="submission" date="2021-01" db="UniProtKB">
        <authorList>
            <consortium name="EnsemblMetazoa"/>
        </authorList>
    </citation>
    <scope>IDENTIFICATION</scope>
</reference>
<sequence>MGNKESTESIETINNDDDEDEDNPEDDERHVPTPKPTISKASFQVFIKSMQRLPITIYNENVQQLRYEVVEKTYPPGTVIIKEGDKPLGIFVVIKGIFNVIGSDGKTVIRQLKRGDFFGELSSLYGKPYTCTVSVDNQSECHFAMLPHSNVKKILLDNEPSIDVKSYFIKQGYLDSSNLFLSIDIPRAILQSRLHECPLFYEWSKEAVMELTNQLSKQFIEVHPTNTLLTFENESNSSLFLILEGTVELLRKVAFAEVECSGSCTAFCEENLLGNTNNMLYSSKVKQTCHCVTLHQWHFEALLKNYPIECAKFMEWKKIWQVFLESTAELNNEQLAYLHPSHVLNLIKEQKNFIDLPRVFLYEMVLKMDYTVAETNEVIFEIDSSYQHDPFTFIVLKGELAVEAPSNSDIIVKTNETFYLNPKFPLKTKLKALSPLIVSVFNTSTIKLLEFKYDVQSGF</sequence>
<evidence type="ECO:0000313" key="4">
    <source>
        <dbReference type="Proteomes" id="UP000594262"/>
    </source>
</evidence>
<dbReference type="InterPro" id="IPR018490">
    <property type="entry name" value="cNMP-bd_dom_sf"/>
</dbReference>
<dbReference type="SMART" id="SM00100">
    <property type="entry name" value="cNMP"/>
    <property type="match status" value="2"/>
</dbReference>
<dbReference type="EnsemblMetazoa" id="CLYHEMT007720.1">
    <property type="protein sequence ID" value="CLYHEMP007720.1"/>
    <property type="gene ID" value="CLYHEMG007720"/>
</dbReference>
<feature type="region of interest" description="Disordered" evidence="1">
    <location>
        <begin position="1"/>
        <end position="36"/>
    </location>
</feature>
<organism evidence="3 4">
    <name type="scientific">Clytia hemisphaerica</name>
    <dbReference type="NCBI Taxonomy" id="252671"/>
    <lineage>
        <taxon>Eukaryota</taxon>
        <taxon>Metazoa</taxon>
        <taxon>Cnidaria</taxon>
        <taxon>Hydrozoa</taxon>
        <taxon>Hydroidolina</taxon>
        <taxon>Leptothecata</taxon>
        <taxon>Obeliida</taxon>
        <taxon>Clytiidae</taxon>
        <taxon>Clytia</taxon>
    </lineage>
</organism>
<dbReference type="Pfam" id="PF00027">
    <property type="entry name" value="cNMP_binding"/>
    <property type="match status" value="1"/>
</dbReference>
<feature type="domain" description="Cyclic nucleotide-binding" evidence="2">
    <location>
        <begin position="53"/>
        <end position="155"/>
    </location>
</feature>
<dbReference type="InterPro" id="IPR014710">
    <property type="entry name" value="RmlC-like_jellyroll"/>
</dbReference>
<evidence type="ECO:0000259" key="2">
    <source>
        <dbReference type="PROSITE" id="PS50042"/>
    </source>
</evidence>
<dbReference type="InterPro" id="IPR000595">
    <property type="entry name" value="cNMP-bd_dom"/>
</dbReference>
<dbReference type="SUPFAM" id="SSF51206">
    <property type="entry name" value="cAMP-binding domain-like"/>
    <property type="match status" value="2"/>
</dbReference>
<dbReference type="CDD" id="cd00038">
    <property type="entry name" value="CAP_ED"/>
    <property type="match status" value="1"/>
</dbReference>
<feature type="compositionally biased region" description="Acidic residues" evidence="1">
    <location>
        <begin position="14"/>
        <end position="26"/>
    </location>
</feature>
<dbReference type="PANTHER" id="PTHR23011:SF28">
    <property type="entry name" value="CYCLIC NUCLEOTIDE-BINDING DOMAIN CONTAINING PROTEIN"/>
    <property type="match status" value="1"/>
</dbReference>
<keyword evidence="4" id="KW-1185">Reference proteome</keyword>
<evidence type="ECO:0000256" key="1">
    <source>
        <dbReference type="SAM" id="MobiDB-lite"/>
    </source>
</evidence>
<proteinExistence type="predicted"/>
<dbReference type="PANTHER" id="PTHR23011">
    <property type="entry name" value="CYCLIC NUCLEOTIDE-BINDING DOMAIN CONTAINING PROTEIN"/>
    <property type="match status" value="1"/>
</dbReference>
<dbReference type="AlphaFoldDB" id="A0A7M5WKN4"/>